<comment type="caution">
    <text evidence="7">The sequence shown here is derived from an EMBL/GenBank/DDBJ whole genome shotgun (WGS) entry which is preliminary data.</text>
</comment>
<keyword evidence="8" id="KW-1185">Reference proteome</keyword>
<keyword evidence="4" id="KW-0274">FAD</keyword>
<dbReference type="EMBL" id="JACWMS010000001">
    <property type="protein sequence ID" value="MBD1318907.1"/>
    <property type="molecule type" value="Genomic_DNA"/>
</dbReference>
<name>A0ABR7W7X9_9ACTN</name>
<keyword evidence="5" id="KW-0521">NADP</keyword>
<reference evidence="7 8" key="1">
    <citation type="submission" date="2020-09" db="EMBL/GenBank/DDBJ databases">
        <title>Novel species in genus Gordonia.</title>
        <authorList>
            <person name="Zhang G."/>
        </authorList>
    </citation>
    <scope>NUCLEOTIDE SEQUENCE [LARGE SCALE GENOMIC DNA]</scope>
    <source>
        <strain evidence="7 8">ON-33</strain>
    </source>
</reference>
<dbReference type="InterPro" id="IPR050346">
    <property type="entry name" value="FMO-like"/>
</dbReference>
<evidence type="ECO:0000256" key="5">
    <source>
        <dbReference type="ARBA" id="ARBA00022857"/>
    </source>
</evidence>
<keyword evidence="6" id="KW-0560">Oxidoreductase</keyword>
<dbReference type="InterPro" id="IPR020946">
    <property type="entry name" value="Flavin_mOase-like"/>
</dbReference>
<dbReference type="Pfam" id="PF00743">
    <property type="entry name" value="FMO-like"/>
    <property type="match status" value="1"/>
</dbReference>
<evidence type="ECO:0000313" key="8">
    <source>
        <dbReference type="Proteomes" id="UP000602395"/>
    </source>
</evidence>
<evidence type="ECO:0000256" key="1">
    <source>
        <dbReference type="ARBA" id="ARBA00009183"/>
    </source>
</evidence>
<dbReference type="InterPro" id="IPR000960">
    <property type="entry name" value="Flavin_mOase"/>
</dbReference>
<dbReference type="Gene3D" id="3.50.50.60">
    <property type="entry name" value="FAD/NAD(P)-binding domain"/>
    <property type="match status" value="1"/>
</dbReference>
<sequence length="467" mass="52498">MSTYLPRTAVIGAGISGLTSGKMLADYGVPYTCFESSDRIGGNWAFGNPNGHSSAYRSLHIDTSRHQLSFRDFPMPDEYPDFPHHSEIKRYLDSYAQTFGLLDNIEFENGVTHARRLDGGGWELETQRGERRRFDLLVVANGHHWDPRFPEFPGEFAGTTMHAHHYIDPKTPHEFSDKRILVVGLGNSAADIAVELSSKALGNKLTLSTRSGAWIVPKYFAGKPADRYYHTSPYIPFSWQRKFMQVMQPMTAGRPEDFGLPTPNHKFFEAHPTQSVELPLRLGSGDVIPKPNISRFDGDTVHFEDGTSDDFDIIIYATGYNITFPFFDPDVISAPDNRIDLYKRMFYPGIDDLVFAGFAQATPTLFPFVECQARLLGAYAVGRYRLPSEPEMRRVIAEDQQFFTGHMLDRPRHTQQLDHYLYEHNIRVKEIPAGLGRARGQGAPAWARVEGHDEPMVAAAAAPGGPQ</sequence>
<evidence type="ECO:0000256" key="3">
    <source>
        <dbReference type="ARBA" id="ARBA00022630"/>
    </source>
</evidence>
<evidence type="ECO:0000313" key="7">
    <source>
        <dbReference type="EMBL" id="MBD1318907.1"/>
    </source>
</evidence>
<dbReference type="PIRSF" id="PIRSF000332">
    <property type="entry name" value="FMO"/>
    <property type="match status" value="1"/>
</dbReference>
<organism evidence="7 8">
    <name type="scientific">Gordonia hankookensis</name>
    <dbReference type="NCBI Taxonomy" id="589403"/>
    <lineage>
        <taxon>Bacteria</taxon>
        <taxon>Bacillati</taxon>
        <taxon>Actinomycetota</taxon>
        <taxon>Actinomycetes</taxon>
        <taxon>Mycobacteriales</taxon>
        <taxon>Gordoniaceae</taxon>
        <taxon>Gordonia</taxon>
    </lineage>
</organism>
<accession>A0ABR7W7X9</accession>
<evidence type="ECO:0000256" key="4">
    <source>
        <dbReference type="ARBA" id="ARBA00022827"/>
    </source>
</evidence>
<gene>
    <name evidence="7" type="ORF">IDF66_04860</name>
</gene>
<dbReference type="InterPro" id="IPR036188">
    <property type="entry name" value="FAD/NAD-bd_sf"/>
</dbReference>
<dbReference type="RefSeq" id="WP_190265884.1">
    <property type="nucleotide sequence ID" value="NZ_BAABAD010000003.1"/>
</dbReference>
<keyword evidence="3" id="KW-0285">Flavoprotein</keyword>
<proteinExistence type="inferred from homology"/>
<evidence type="ECO:0000256" key="2">
    <source>
        <dbReference type="ARBA" id="ARBA00010139"/>
    </source>
</evidence>
<protein>
    <submittedName>
        <fullName evidence="7">NAD(P)-binding domain-containing protein</fullName>
    </submittedName>
</protein>
<dbReference type="SUPFAM" id="SSF51905">
    <property type="entry name" value="FAD/NAD(P)-binding domain"/>
    <property type="match status" value="2"/>
</dbReference>
<evidence type="ECO:0000256" key="6">
    <source>
        <dbReference type="ARBA" id="ARBA00023002"/>
    </source>
</evidence>
<dbReference type="Proteomes" id="UP000602395">
    <property type="component" value="Unassembled WGS sequence"/>
</dbReference>
<dbReference type="PANTHER" id="PTHR23023">
    <property type="entry name" value="DIMETHYLANILINE MONOOXYGENASE"/>
    <property type="match status" value="1"/>
</dbReference>
<comment type="similarity">
    <text evidence="1">Belongs to the FMO family.</text>
</comment>
<comment type="similarity">
    <text evidence="2">Belongs to the FAD-binding monooxygenase family.</text>
</comment>
<dbReference type="PRINTS" id="PR00370">
    <property type="entry name" value="FMOXYGENASE"/>
</dbReference>